<dbReference type="Proteomes" id="UP001165186">
    <property type="component" value="Unassembled WGS sequence"/>
</dbReference>
<keyword evidence="2" id="KW-1185">Reference proteome</keyword>
<comment type="caution">
    <text evidence="1">The sequence shown here is derived from an EMBL/GenBank/DDBJ whole genome shotgun (WGS) entry which is preliminary data.</text>
</comment>
<organism evidence="1 2">
    <name type="scientific">Neofusicoccum parvum</name>
    <dbReference type="NCBI Taxonomy" id="310453"/>
    <lineage>
        <taxon>Eukaryota</taxon>
        <taxon>Fungi</taxon>
        <taxon>Dikarya</taxon>
        <taxon>Ascomycota</taxon>
        <taxon>Pezizomycotina</taxon>
        <taxon>Dothideomycetes</taxon>
        <taxon>Dothideomycetes incertae sedis</taxon>
        <taxon>Botryosphaeriales</taxon>
        <taxon>Botryosphaeriaceae</taxon>
        <taxon>Neofusicoccum</taxon>
    </lineage>
</organism>
<evidence type="ECO:0000313" key="1">
    <source>
        <dbReference type="EMBL" id="GME24744.1"/>
    </source>
</evidence>
<protein>
    <submittedName>
        <fullName evidence="1">Heterokaryon incompatibility protein</fullName>
    </submittedName>
</protein>
<reference evidence="1" key="1">
    <citation type="submission" date="2024-09" db="EMBL/GenBank/DDBJ databases">
        <title>Draft Genome Sequences of Neofusicoccum parvum.</title>
        <authorList>
            <person name="Ashida A."/>
            <person name="Camagna M."/>
            <person name="Tanaka A."/>
            <person name="Takemoto D."/>
        </authorList>
    </citation>
    <scope>NUCLEOTIDE SEQUENCE</scope>
    <source>
        <strain evidence="1">PPO83</strain>
    </source>
</reference>
<proteinExistence type="predicted"/>
<accession>A0ACB5RW54</accession>
<gene>
    <name evidence="1" type="primary">g5885</name>
    <name evidence="1" type="ORF">NpPPO83_00005885</name>
</gene>
<sequence>MFRRFVIVKTDTKISQQIKTYENKATTRPDVRNKQHEHAIIYTGVEPPKPLKGESNLQDPIEADAESQATYLSPFARINYGESHEIQHTEKVYNLGQLPLIHTGADSSNKEAYL</sequence>
<name>A0ACB5RW54_9PEZI</name>
<dbReference type="EMBL" id="BSXG01000015">
    <property type="protein sequence ID" value="GME24744.1"/>
    <property type="molecule type" value="Genomic_DNA"/>
</dbReference>
<evidence type="ECO:0000313" key="2">
    <source>
        <dbReference type="Proteomes" id="UP001165186"/>
    </source>
</evidence>